<reference evidence="1 2" key="1">
    <citation type="journal article" date="2015" name="PLoS Negl. Trop. Dis.">
        <title>Distribution of Plasmids in Distinct Leptospira Pathogenic Species.</title>
        <authorList>
            <person name="Wang Y."/>
            <person name="Zhuang X."/>
            <person name="Zhong Y."/>
            <person name="Zhang C."/>
            <person name="Zhang Y."/>
            <person name="Zeng L."/>
            <person name="Zhu Y."/>
            <person name="He P."/>
            <person name="Dong K."/>
            <person name="Pal U."/>
            <person name="Guo X."/>
            <person name="Qin J."/>
        </authorList>
    </citation>
    <scope>NUCLEOTIDE SEQUENCE [LARGE SCALE GENOMIC DNA]</scope>
    <source>
        <strain evidence="1 2">56604</strain>
    </source>
</reference>
<sequence length="318" mass="36965">MGVFKNGWKRFGISKKFVEVPEIFSDCSRLKFTDNGEQILSWSWKHPLSGERLEIISGYDEKEPFFCSGSYLMYPWVNRHTDDRIRLGQEWISLSSIGTKDKSGYPSHGLVYSWKRRIVRKTNDSIEFELCPEDVLSGSFLGKVIVRETYSLWRILDEEVLTLETSFLNLNSYPFRFCYGYHPYFRMKSDRCLLRSNLRKQILLQEDLTPVYPIDGTKTDRFTLKNIPVLDSLFFGEDAWVLLQVPDDSYQVRIQSNVSMGNDIRLSYFQIYTDFAGNRIAIEPMSAPGNAFLNDFSLTTILPEEEKSGSFQILLSML</sequence>
<proteinExistence type="predicted"/>
<dbReference type="Gene3D" id="2.70.98.10">
    <property type="match status" value="1"/>
</dbReference>
<dbReference type="AlphaFoldDB" id="A0A0S2IP83"/>
<gene>
    <name evidence="1" type="ORF">LBBP_01194</name>
</gene>
<dbReference type="CDD" id="cd01081">
    <property type="entry name" value="Aldose_epim"/>
    <property type="match status" value="1"/>
</dbReference>
<dbReference type="EMBL" id="CP012029">
    <property type="protein sequence ID" value="ALO25499.1"/>
    <property type="molecule type" value="Genomic_DNA"/>
</dbReference>
<dbReference type="InterPro" id="IPR008183">
    <property type="entry name" value="Aldose_1/G6P_1-epimerase"/>
</dbReference>
<protein>
    <submittedName>
        <fullName evidence="1">Aldose 1-epimerase</fullName>
    </submittedName>
</protein>
<dbReference type="InterPro" id="IPR014718">
    <property type="entry name" value="GH-type_carb-bd"/>
</dbReference>
<dbReference type="Proteomes" id="UP000058857">
    <property type="component" value="Chromosome 1"/>
</dbReference>
<dbReference type="GO" id="GO:0030246">
    <property type="term" value="F:carbohydrate binding"/>
    <property type="evidence" value="ECO:0007669"/>
    <property type="project" value="InterPro"/>
</dbReference>
<dbReference type="GO" id="GO:0016853">
    <property type="term" value="F:isomerase activity"/>
    <property type="evidence" value="ECO:0007669"/>
    <property type="project" value="InterPro"/>
</dbReference>
<evidence type="ECO:0000313" key="2">
    <source>
        <dbReference type="Proteomes" id="UP000058857"/>
    </source>
</evidence>
<accession>A0A0S2IP83</accession>
<dbReference type="PATRIC" id="fig|280505.15.peg.1165"/>
<name>A0A0S2IP83_LEPBO</name>
<dbReference type="Pfam" id="PF01263">
    <property type="entry name" value="Aldose_epim"/>
    <property type="match status" value="1"/>
</dbReference>
<organism evidence="1">
    <name type="scientific">Leptospira borgpetersenii serovar Ballum</name>
    <dbReference type="NCBI Taxonomy" id="280505"/>
    <lineage>
        <taxon>Bacteria</taxon>
        <taxon>Pseudomonadati</taxon>
        <taxon>Spirochaetota</taxon>
        <taxon>Spirochaetia</taxon>
        <taxon>Leptospirales</taxon>
        <taxon>Leptospiraceae</taxon>
        <taxon>Leptospira</taxon>
    </lineage>
</organism>
<evidence type="ECO:0000313" key="1">
    <source>
        <dbReference type="EMBL" id="ALO25499.1"/>
    </source>
</evidence>
<dbReference type="SUPFAM" id="SSF74650">
    <property type="entry name" value="Galactose mutarotase-like"/>
    <property type="match status" value="1"/>
</dbReference>
<dbReference type="GO" id="GO:0005975">
    <property type="term" value="P:carbohydrate metabolic process"/>
    <property type="evidence" value="ECO:0007669"/>
    <property type="project" value="InterPro"/>
</dbReference>
<dbReference type="InterPro" id="IPR011013">
    <property type="entry name" value="Gal_mutarotase_sf_dom"/>
</dbReference>